<dbReference type="EMBL" id="PDOD01000004">
    <property type="protein sequence ID" value="PYZ92394.1"/>
    <property type="molecule type" value="Genomic_DNA"/>
</dbReference>
<comment type="similarity">
    <text evidence="2">Belongs to the alkylbase DNA glycosidase AlkA family.</text>
</comment>
<keyword evidence="4" id="KW-0227">DNA damage</keyword>
<evidence type="ECO:0000313" key="7">
    <source>
        <dbReference type="EMBL" id="PYZ92394.1"/>
    </source>
</evidence>
<protein>
    <recommendedName>
        <fullName evidence="3">DNA-3-methyladenine glycosylase II</fullName>
        <ecNumber evidence="3">3.2.2.21</ecNumber>
    </recommendedName>
</protein>
<dbReference type="GO" id="GO:0032993">
    <property type="term" value="C:protein-DNA complex"/>
    <property type="evidence" value="ECO:0007669"/>
    <property type="project" value="TreeGrafter"/>
</dbReference>
<dbReference type="SUPFAM" id="SSF48150">
    <property type="entry name" value="DNA-glycosylase"/>
    <property type="match status" value="1"/>
</dbReference>
<dbReference type="Pfam" id="PF00730">
    <property type="entry name" value="HhH-GPD"/>
    <property type="match status" value="1"/>
</dbReference>
<dbReference type="OrthoDB" id="9785929at2"/>
<dbReference type="PANTHER" id="PTHR43003:SF5">
    <property type="entry name" value="DNA-3-METHYLADENINE GLYCOSYLASE"/>
    <property type="match status" value="1"/>
</dbReference>
<evidence type="ECO:0000259" key="6">
    <source>
        <dbReference type="SMART" id="SM00478"/>
    </source>
</evidence>
<sequence>MDEKFKVAGPYNFTQALKRLQLDPLLKINIKIKEQQLIIPIWVKGHPIAVNMKQIGTFEEPCFHIETRDYPGVSRDEILDQLSHLFHWNIPLEKVADFFQDKDLGPLFEEYRGTPFVCDFQMYGCLMKVIIHQQLNMTFAFTLSERFVKTFGFQQDDAWFYPTPEEVSELEVSQLRELQFSQRKAEYVIDTSRMIAEGKLDLHELAQQADDEVIRTLVKIRGIGPWTAENFLMFGLGRMDLFPIQDIGIQNGMKKFFDWEAKPTHETMLEKSAEWKPYRTYASLYLWESIET</sequence>
<dbReference type="RefSeq" id="WP_110611001.1">
    <property type="nucleotide sequence ID" value="NZ_PDOD01000004.1"/>
</dbReference>
<dbReference type="PANTHER" id="PTHR43003">
    <property type="entry name" value="DNA-3-METHYLADENINE GLYCOSYLASE"/>
    <property type="match status" value="1"/>
</dbReference>
<proteinExistence type="inferred from homology"/>
<dbReference type="AlphaFoldDB" id="A0A323TDT6"/>
<dbReference type="InterPro" id="IPR011257">
    <property type="entry name" value="DNA_glycosylase"/>
</dbReference>
<dbReference type="GO" id="GO:0008725">
    <property type="term" value="F:DNA-3-methyladenine glycosylase activity"/>
    <property type="evidence" value="ECO:0007669"/>
    <property type="project" value="TreeGrafter"/>
</dbReference>
<name>A0A323TDT6_9BACI</name>
<dbReference type="GO" id="GO:0006285">
    <property type="term" value="P:base-excision repair, AP site formation"/>
    <property type="evidence" value="ECO:0007669"/>
    <property type="project" value="TreeGrafter"/>
</dbReference>
<evidence type="ECO:0000256" key="3">
    <source>
        <dbReference type="ARBA" id="ARBA00012000"/>
    </source>
</evidence>
<dbReference type="FunFam" id="1.10.340.30:FF:000004">
    <property type="entry name" value="DNA-3-methyladenine glycosylase II"/>
    <property type="match status" value="1"/>
</dbReference>
<dbReference type="GO" id="GO:0043916">
    <property type="term" value="F:DNA-7-methylguanine glycosylase activity"/>
    <property type="evidence" value="ECO:0007669"/>
    <property type="project" value="TreeGrafter"/>
</dbReference>
<organism evidence="7 8">
    <name type="scientific">Salipaludibacillus keqinensis</name>
    <dbReference type="NCBI Taxonomy" id="2045207"/>
    <lineage>
        <taxon>Bacteria</taxon>
        <taxon>Bacillati</taxon>
        <taxon>Bacillota</taxon>
        <taxon>Bacilli</taxon>
        <taxon>Bacillales</taxon>
        <taxon>Bacillaceae</taxon>
    </lineage>
</organism>
<comment type="catalytic activity">
    <reaction evidence="1">
        <text>Hydrolysis of alkylated DNA, releasing 3-methyladenine, 3-methylguanine, 7-methylguanine and 7-methyladenine.</text>
        <dbReference type="EC" id="3.2.2.21"/>
    </reaction>
</comment>
<keyword evidence="5" id="KW-0234">DNA repair</keyword>
<dbReference type="InterPro" id="IPR003265">
    <property type="entry name" value="HhH-GPD_domain"/>
</dbReference>
<dbReference type="GO" id="GO:0006307">
    <property type="term" value="P:DNA alkylation repair"/>
    <property type="evidence" value="ECO:0007669"/>
    <property type="project" value="TreeGrafter"/>
</dbReference>
<dbReference type="InterPro" id="IPR051912">
    <property type="entry name" value="Alkylbase_DNA_Glycosylase/TA"/>
</dbReference>
<dbReference type="CDD" id="cd00056">
    <property type="entry name" value="ENDO3c"/>
    <property type="match status" value="1"/>
</dbReference>
<comment type="caution">
    <text evidence="7">The sequence shown here is derived from an EMBL/GenBank/DDBJ whole genome shotgun (WGS) entry which is preliminary data.</text>
</comment>
<dbReference type="EC" id="3.2.2.21" evidence="3"/>
<accession>A0A323TDT6</accession>
<keyword evidence="8" id="KW-1185">Reference proteome</keyword>
<gene>
    <name evidence="7" type="ORF">CR194_16325</name>
</gene>
<dbReference type="Proteomes" id="UP000248214">
    <property type="component" value="Unassembled WGS sequence"/>
</dbReference>
<evidence type="ECO:0000256" key="5">
    <source>
        <dbReference type="ARBA" id="ARBA00023204"/>
    </source>
</evidence>
<feature type="domain" description="HhH-GPD" evidence="6">
    <location>
        <begin position="131"/>
        <end position="290"/>
    </location>
</feature>
<evidence type="ECO:0000313" key="8">
    <source>
        <dbReference type="Proteomes" id="UP000248214"/>
    </source>
</evidence>
<evidence type="ECO:0000256" key="2">
    <source>
        <dbReference type="ARBA" id="ARBA00010817"/>
    </source>
</evidence>
<evidence type="ECO:0000256" key="4">
    <source>
        <dbReference type="ARBA" id="ARBA00022763"/>
    </source>
</evidence>
<dbReference type="GO" id="GO:0032131">
    <property type="term" value="F:alkylated DNA binding"/>
    <property type="evidence" value="ECO:0007669"/>
    <property type="project" value="TreeGrafter"/>
</dbReference>
<evidence type="ECO:0000256" key="1">
    <source>
        <dbReference type="ARBA" id="ARBA00000086"/>
    </source>
</evidence>
<dbReference type="SMART" id="SM00478">
    <property type="entry name" value="ENDO3c"/>
    <property type="match status" value="1"/>
</dbReference>
<dbReference type="Gene3D" id="1.10.1670.40">
    <property type="match status" value="1"/>
</dbReference>
<dbReference type="GO" id="GO:0005737">
    <property type="term" value="C:cytoplasm"/>
    <property type="evidence" value="ECO:0007669"/>
    <property type="project" value="TreeGrafter"/>
</dbReference>
<dbReference type="Gene3D" id="1.10.340.30">
    <property type="entry name" value="Hypothetical protein, domain 2"/>
    <property type="match status" value="1"/>
</dbReference>
<reference evidence="7 8" key="1">
    <citation type="submission" date="2017-10" db="EMBL/GenBank/DDBJ databases">
        <title>Bacillus sp. nov., a halophilic bacterium isolated from a Keqin Lake.</title>
        <authorList>
            <person name="Wang H."/>
        </authorList>
    </citation>
    <scope>NUCLEOTIDE SEQUENCE [LARGE SCALE GENOMIC DNA]</scope>
    <source>
        <strain evidence="7 8">KQ-12</strain>
    </source>
</reference>